<protein>
    <recommendedName>
        <fullName evidence="3">DUF2953 domain-containing protein</fullName>
    </recommendedName>
</protein>
<evidence type="ECO:0000313" key="2">
    <source>
        <dbReference type="Proteomes" id="UP000602050"/>
    </source>
</evidence>
<name>A0A8J2XH30_9BACI</name>
<dbReference type="EMBL" id="BMEV01000067">
    <property type="protein sequence ID" value="GFZ86422.1"/>
    <property type="molecule type" value="Genomic_DNA"/>
</dbReference>
<organism evidence="1 2">
    <name type="scientific">Compostibacillus humi</name>
    <dbReference type="NCBI Taxonomy" id="1245525"/>
    <lineage>
        <taxon>Bacteria</taxon>
        <taxon>Bacillati</taxon>
        <taxon>Bacillota</taxon>
        <taxon>Bacilli</taxon>
        <taxon>Bacillales</taxon>
        <taxon>Bacillaceae</taxon>
        <taxon>Compostibacillus</taxon>
    </lineage>
</organism>
<dbReference type="Pfam" id="PF11167">
    <property type="entry name" value="DUF2953"/>
    <property type="match status" value="1"/>
</dbReference>
<gene>
    <name evidence="1" type="ORF">GCM10010978_27910</name>
</gene>
<reference evidence="1" key="2">
    <citation type="submission" date="2020-09" db="EMBL/GenBank/DDBJ databases">
        <authorList>
            <person name="Sun Q."/>
            <person name="Zhou Y."/>
        </authorList>
    </citation>
    <scope>NUCLEOTIDE SEQUENCE</scope>
    <source>
        <strain evidence="1">CGMCC 1.12360</strain>
    </source>
</reference>
<dbReference type="RefSeq" id="WP_188393036.1">
    <property type="nucleotide sequence ID" value="NZ_BMEV01000067.1"/>
</dbReference>
<dbReference type="Proteomes" id="UP000602050">
    <property type="component" value="Unassembled WGS sequence"/>
</dbReference>
<keyword evidence="2" id="KW-1185">Reference proteome</keyword>
<proteinExistence type="predicted"/>
<comment type="caution">
    <text evidence="1">The sequence shown here is derived from an EMBL/GenBank/DDBJ whole genome shotgun (WGS) entry which is preliminary data.</text>
</comment>
<evidence type="ECO:0000313" key="1">
    <source>
        <dbReference type="EMBL" id="GFZ86422.1"/>
    </source>
</evidence>
<evidence type="ECO:0008006" key="3">
    <source>
        <dbReference type="Google" id="ProtNLM"/>
    </source>
</evidence>
<dbReference type="InterPro" id="IPR021338">
    <property type="entry name" value="DUF2953"/>
</dbReference>
<sequence>MFIIILLLFVLFLVLSLFARLYVTFSYSFQGLNQEINVHVSIFRFSLMNKKLPIPTEKEDKTLFELGNHPDSLGDQLDLWKDYVKQINNMFRRFRIHYFHWSTNVGTGEAASTGIISGLLWGIKGTLVAFITKQMNILQPADISVVPEFERETIKTEIDCLVSMKLADALLALFNMRKLFK</sequence>
<reference evidence="1" key="1">
    <citation type="journal article" date="2014" name="Int. J. Syst. Evol. Microbiol.">
        <title>Complete genome sequence of Corynebacterium casei LMG S-19264T (=DSM 44701T), isolated from a smear-ripened cheese.</title>
        <authorList>
            <consortium name="US DOE Joint Genome Institute (JGI-PGF)"/>
            <person name="Walter F."/>
            <person name="Albersmeier A."/>
            <person name="Kalinowski J."/>
            <person name="Ruckert C."/>
        </authorList>
    </citation>
    <scope>NUCLEOTIDE SEQUENCE</scope>
    <source>
        <strain evidence="1">CGMCC 1.12360</strain>
    </source>
</reference>
<dbReference type="AlphaFoldDB" id="A0A8J2XH30"/>
<accession>A0A8J2XH30</accession>